<dbReference type="Gene3D" id="2.30.110.10">
    <property type="entry name" value="Electron Transport, Fmn-binding Protein, Chain A"/>
    <property type="match status" value="1"/>
</dbReference>
<dbReference type="Pfam" id="PF01243">
    <property type="entry name" value="PNPOx_N"/>
    <property type="match status" value="1"/>
</dbReference>
<gene>
    <name evidence="2" type="ORF">SAMN05428963_103195</name>
</gene>
<dbReference type="Gene3D" id="3.20.180.10">
    <property type="entry name" value="PNP-oxidase-like"/>
    <property type="match status" value="1"/>
</dbReference>
<accession>A0A1T4NVV3</accession>
<dbReference type="GO" id="GO:0005737">
    <property type="term" value="C:cytoplasm"/>
    <property type="evidence" value="ECO:0007669"/>
    <property type="project" value="UniProtKB-ARBA"/>
</dbReference>
<evidence type="ECO:0000313" key="2">
    <source>
        <dbReference type="EMBL" id="SJZ82878.1"/>
    </source>
</evidence>
<dbReference type="InterPro" id="IPR011576">
    <property type="entry name" value="Pyridox_Oxase_N"/>
</dbReference>
<feature type="domain" description="Pyridoxamine 5'-phosphate oxidase N-terminal" evidence="1">
    <location>
        <begin position="23"/>
        <end position="146"/>
    </location>
</feature>
<evidence type="ECO:0000259" key="1">
    <source>
        <dbReference type="Pfam" id="PF01243"/>
    </source>
</evidence>
<dbReference type="PANTHER" id="PTHR13343">
    <property type="entry name" value="CREG1 PROTEIN"/>
    <property type="match status" value="1"/>
</dbReference>
<dbReference type="STRING" id="1365950.SAMN05428963_103195"/>
<dbReference type="Proteomes" id="UP000190135">
    <property type="component" value="Unassembled WGS sequence"/>
</dbReference>
<sequence length="252" mass="27307">MTNPPDDVLRSLDDDARLMAQILLRTARHASLATVEPETGYPMASRVAVATDADGAPTLLVSSLAPHTAALANDSRCSLLFGEPGKGDPLAHPRLTVSGRAELLASGDPRHARVRRRFLSRHRKSTTYADFGDFSFVAIAIERARLNGGFARAYALSPDDLCASVEEALAEAEADIIDRLSTAPDVAANLASRLLRSDELGWRVATLDPTGFEMMLGDRIERIVFSRPARTPDDYDMLFKQLLDSGGEEASE</sequence>
<evidence type="ECO:0000313" key="3">
    <source>
        <dbReference type="Proteomes" id="UP000190135"/>
    </source>
</evidence>
<dbReference type="AlphaFoldDB" id="A0A1T4NVV3"/>
<dbReference type="SUPFAM" id="SSF50475">
    <property type="entry name" value="FMN-binding split barrel"/>
    <property type="match status" value="1"/>
</dbReference>
<dbReference type="PANTHER" id="PTHR13343:SF17">
    <property type="entry name" value="CELLULAR REPRESSOR OF E1A-STIMULATED GENES, ISOFORM A"/>
    <property type="match status" value="1"/>
</dbReference>
<dbReference type="InterPro" id="IPR037119">
    <property type="entry name" value="Haem_oxidase_HugZ-like_sf"/>
</dbReference>
<reference evidence="2 3" key="1">
    <citation type="submission" date="2017-02" db="EMBL/GenBank/DDBJ databases">
        <authorList>
            <person name="Peterson S.W."/>
        </authorList>
    </citation>
    <scope>NUCLEOTIDE SEQUENCE [LARGE SCALE GENOMIC DNA]</scope>
    <source>
        <strain evidence="2 3">USBA 369</strain>
    </source>
</reference>
<organism evidence="2 3">
    <name type="scientific">Consotaella salsifontis</name>
    <dbReference type="NCBI Taxonomy" id="1365950"/>
    <lineage>
        <taxon>Bacteria</taxon>
        <taxon>Pseudomonadati</taxon>
        <taxon>Pseudomonadota</taxon>
        <taxon>Alphaproteobacteria</taxon>
        <taxon>Hyphomicrobiales</taxon>
        <taxon>Aurantimonadaceae</taxon>
        <taxon>Consotaella</taxon>
    </lineage>
</organism>
<proteinExistence type="predicted"/>
<protein>
    <recommendedName>
        <fullName evidence="1">Pyridoxamine 5'-phosphate oxidase N-terminal domain-containing protein</fullName>
    </recommendedName>
</protein>
<dbReference type="RefSeq" id="WP_165690790.1">
    <property type="nucleotide sequence ID" value="NZ_FUXL01000003.1"/>
</dbReference>
<dbReference type="EMBL" id="FUXL01000003">
    <property type="protein sequence ID" value="SJZ82878.1"/>
    <property type="molecule type" value="Genomic_DNA"/>
</dbReference>
<keyword evidence="3" id="KW-1185">Reference proteome</keyword>
<dbReference type="InterPro" id="IPR012349">
    <property type="entry name" value="Split_barrel_FMN-bd"/>
</dbReference>
<name>A0A1T4NVV3_9HYPH</name>